<dbReference type="InterPro" id="IPR000008">
    <property type="entry name" value="C2_dom"/>
</dbReference>
<evidence type="ECO:0000313" key="3">
    <source>
        <dbReference type="EMBL" id="CAF1188044.1"/>
    </source>
</evidence>
<feature type="signal peptide" evidence="1">
    <location>
        <begin position="1"/>
        <end position="21"/>
    </location>
</feature>
<dbReference type="PANTHER" id="PTHR47264:SF3">
    <property type="entry name" value="SYNAPTOTAGMIN-5 ISOFORM X1"/>
    <property type="match status" value="1"/>
</dbReference>
<gene>
    <name evidence="3" type="ORF">EDS130_LOCUS24637</name>
</gene>
<feature type="chain" id="PRO_5032815887" description="C2 domain-containing protein" evidence="1">
    <location>
        <begin position="22"/>
        <end position="308"/>
    </location>
</feature>
<dbReference type="SUPFAM" id="SSF49562">
    <property type="entry name" value="C2 domain (Calcium/lipid-binding domain, CaLB)"/>
    <property type="match status" value="1"/>
</dbReference>
<proteinExistence type="predicted"/>
<dbReference type="EMBL" id="CAJNOJ010000141">
    <property type="protein sequence ID" value="CAF1188044.1"/>
    <property type="molecule type" value="Genomic_DNA"/>
</dbReference>
<dbReference type="OrthoDB" id="270970at2759"/>
<dbReference type="AlphaFoldDB" id="A0A814VGA1"/>
<dbReference type="Gene3D" id="2.60.40.150">
    <property type="entry name" value="C2 domain"/>
    <property type="match status" value="1"/>
</dbReference>
<dbReference type="SMART" id="SM00239">
    <property type="entry name" value="C2"/>
    <property type="match status" value="1"/>
</dbReference>
<keyword evidence="1" id="KW-0732">Signal</keyword>
<comment type="caution">
    <text evidence="3">The sequence shown here is derived from an EMBL/GenBank/DDBJ whole genome shotgun (WGS) entry which is preliminary data.</text>
</comment>
<protein>
    <recommendedName>
        <fullName evidence="2">C2 domain-containing protein</fullName>
    </recommendedName>
</protein>
<evidence type="ECO:0000313" key="4">
    <source>
        <dbReference type="Proteomes" id="UP000663852"/>
    </source>
</evidence>
<sequence>MGSIYSSQWLLIGILMHLSAGISFNQPKFSACAYWNPNGTFFANASSKPFGLFVSVNNIVYASEQATNRFQVWSNSGDTPIRTASAGLFNPAAIFVHDNGDVYIDKGSTVAKWTFNSTSSIDVMNVDAQCMGMFVDMNNALYCSAGNTNKVLKRALNSSTMNATVIAGNGTCSSQPNTICNPHGIFIDNNFTLYIAEYGLNKDVVGKNDAYVEVYVDKDYKQRTVTVKDTNDPTWNQRFTFNLKSNPDYLYLNVYDEDVVGRDSVGSAKIDLRKHVYGKSMYNVWVPLPQMLGLRSNGEIHVIVEHRP</sequence>
<dbReference type="InterPro" id="IPR035892">
    <property type="entry name" value="C2_domain_sf"/>
</dbReference>
<accession>A0A814VGA1</accession>
<dbReference type="CDD" id="cd00030">
    <property type="entry name" value="C2"/>
    <property type="match status" value="1"/>
</dbReference>
<feature type="domain" description="C2" evidence="2">
    <location>
        <begin position="170"/>
        <end position="286"/>
    </location>
</feature>
<dbReference type="Pfam" id="PF00168">
    <property type="entry name" value="C2"/>
    <property type="match status" value="1"/>
</dbReference>
<dbReference type="Gene3D" id="2.120.10.30">
    <property type="entry name" value="TolB, C-terminal domain"/>
    <property type="match status" value="1"/>
</dbReference>
<name>A0A814VGA1_ADIRI</name>
<reference evidence="3" key="1">
    <citation type="submission" date="2021-02" db="EMBL/GenBank/DDBJ databases">
        <authorList>
            <person name="Nowell W R."/>
        </authorList>
    </citation>
    <scope>NUCLEOTIDE SEQUENCE</scope>
</reference>
<dbReference type="PROSITE" id="PS50004">
    <property type="entry name" value="C2"/>
    <property type="match status" value="1"/>
</dbReference>
<evidence type="ECO:0000259" key="2">
    <source>
        <dbReference type="PROSITE" id="PS50004"/>
    </source>
</evidence>
<dbReference type="Proteomes" id="UP000663852">
    <property type="component" value="Unassembled WGS sequence"/>
</dbReference>
<organism evidence="3 4">
    <name type="scientific">Adineta ricciae</name>
    <name type="common">Rotifer</name>
    <dbReference type="NCBI Taxonomy" id="249248"/>
    <lineage>
        <taxon>Eukaryota</taxon>
        <taxon>Metazoa</taxon>
        <taxon>Spiralia</taxon>
        <taxon>Gnathifera</taxon>
        <taxon>Rotifera</taxon>
        <taxon>Eurotatoria</taxon>
        <taxon>Bdelloidea</taxon>
        <taxon>Adinetida</taxon>
        <taxon>Adinetidae</taxon>
        <taxon>Adineta</taxon>
    </lineage>
</organism>
<dbReference type="PANTHER" id="PTHR47264">
    <property type="entry name" value="OS01G0128800 PROTEIN"/>
    <property type="match status" value="1"/>
</dbReference>
<dbReference type="InterPro" id="IPR011042">
    <property type="entry name" value="6-blade_b-propeller_TolB-like"/>
</dbReference>
<dbReference type="SUPFAM" id="SSF101898">
    <property type="entry name" value="NHL repeat"/>
    <property type="match status" value="1"/>
</dbReference>
<evidence type="ECO:0000256" key="1">
    <source>
        <dbReference type="SAM" id="SignalP"/>
    </source>
</evidence>